<keyword evidence="3" id="KW-1185">Reference proteome</keyword>
<feature type="compositionally biased region" description="Polar residues" evidence="1">
    <location>
        <begin position="133"/>
        <end position="145"/>
    </location>
</feature>
<reference evidence="3" key="1">
    <citation type="journal article" date="2019" name="Int. J. Syst. Evol. Microbiol.">
        <title>The Global Catalogue of Microorganisms (GCM) 10K type strain sequencing project: providing services to taxonomists for standard genome sequencing and annotation.</title>
        <authorList>
            <consortium name="The Broad Institute Genomics Platform"/>
            <consortium name="The Broad Institute Genome Sequencing Center for Infectious Disease"/>
            <person name="Wu L."/>
            <person name="Ma J."/>
        </authorList>
    </citation>
    <scope>NUCLEOTIDE SEQUENCE [LARGE SCALE GENOMIC DNA]</scope>
    <source>
        <strain evidence="3">JCM 17938</strain>
    </source>
</reference>
<feature type="compositionally biased region" description="Low complexity" evidence="1">
    <location>
        <begin position="152"/>
        <end position="167"/>
    </location>
</feature>
<feature type="compositionally biased region" description="Low complexity" evidence="1">
    <location>
        <begin position="48"/>
        <end position="59"/>
    </location>
</feature>
<comment type="caution">
    <text evidence="2">The sequence shown here is derived from an EMBL/GenBank/DDBJ whole genome shotgun (WGS) entry which is preliminary data.</text>
</comment>
<dbReference type="Proteomes" id="UP001500212">
    <property type="component" value="Unassembled WGS sequence"/>
</dbReference>
<evidence type="ECO:0000313" key="2">
    <source>
        <dbReference type="EMBL" id="GAA4609205.1"/>
    </source>
</evidence>
<protein>
    <submittedName>
        <fullName evidence="2">Uncharacterized protein</fullName>
    </submittedName>
</protein>
<sequence length="210" mass="20934">MKSHTGLRRRLLTLLAGFFGFVITVVLSAIPGTAVAEVIRVGETANAAGTGGSAATVAALDRSRRSKHSRAAPVDTPGDRGATVPSRTSSAGALAVPDEDGTADTTGRRPFTKAVAPGSPTTDRAAGEHRTASARSPSDTASTTAGRDCPRAVSAKAGGAGPGAAVPAVADRVRTVRRAITAVVAARTVTPPAVFLSAVSLRGPPPHTGS</sequence>
<gene>
    <name evidence="2" type="ORF">GCM10023195_36870</name>
</gene>
<dbReference type="RefSeq" id="WP_345355184.1">
    <property type="nucleotide sequence ID" value="NZ_BAABHJ010000008.1"/>
</dbReference>
<name>A0ABP8TMA6_9ACTN</name>
<dbReference type="EMBL" id="BAABHJ010000008">
    <property type="protein sequence ID" value="GAA4609205.1"/>
    <property type="molecule type" value="Genomic_DNA"/>
</dbReference>
<evidence type="ECO:0000256" key="1">
    <source>
        <dbReference type="SAM" id="MobiDB-lite"/>
    </source>
</evidence>
<evidence type="ECO:0000313" key="3">
    <source>
        <dbReference type="Proteomes" id="UP001500212"/>
    </source>
</evidence>
<accession>A0ABP8TMA6</accession>
<organism evidence="2 3">
    <name type="scientific">Actinoallomurus liliacearum</name>
    <dbReference type="NCBI Taxonomy" id="1080073"/>
    <lineage>
        <taxon>Bacteria</taxon>
        <taxon>Bacillati</taxon>
        <taxon>Actinomycetota</taxon>
        <taxon>Actinomycetes</taxon>
        <taxon>Streptosporangiales</taxon>
        <taxon>Thermomonosporaceae</taxon>
        <taxon>Actinoallomurus</taxon>
    </lineage>
</organism>
<proteinExistence type="predicted"/>
<feature type="region of interest" description="Disordered" evidence="1">
    <location>
        <begin position="48"/>
        <end position="167"/>
    </location>
</feature>